<dbReference type="KEGG" id="naci:NUH88_00535"/>
<dbReference type="EMBL" id="CP102480">
    <property type="protein sequence ID" value="UUX50194.1"/>
    <property type="molecule type" value="Genomic_DNA"/>
</dbReference>
<dbReference type="GO" id="GO:0048039">
    <property type="term" value="F:ubiquinone binding"/>
    <property type="evidence" value="ECO:0007669"/>
    <property type="project" value="InterPro"/>
</dbReference>
<comment type="similarity">
    <text evidence="1">Belongs to the ribosome association toxin RatA family.</text>
</comment>
<sequence>MPTHAEKRAVPFSPQQLFDLVADVQRYPEFLPWCVGARIRKREGNLIVADLIIGYKMIRERFTSKVTLSPERNRIDVEYADGPFKYLNNHWVFEAHDHGCMIDFYVDFEFKSRMLQKIIEVFFNEAVRRMVAAFESRAYELYGSGSSLAE</sequence>
<dbReference type="Gene3D" id="3.30.530.20">
    <property type="match status" value="1"/>
</dbReference>
<dbReference type="SUPFAM" id="SSF55961">
    <property type="entry name" value="Bet v1-like"/>
    <property type="match status" value="1"/>
</dbReference>
<gene>
    <name evidence="3" type="ORF">NUH88_00535</name>
</gene>
<name>A0A9J7ATM9_9PROT</name>
<dbReference type="AlphaFoldDB" id="A0A9J7ATM9"/>
<protein>
    <submittedName>
        <fullName evidence="3">Type II toxin-antitoxin system RatA family toxin</fullName>
    </submittedName>
</protein>
<organism evidence="3 4">
    <name type="scientific">Nisaea acidiphila</name>
    <dbReference type="NCBI Taxonomy" id="1862145"/>
    <lineage>
        <taxon>Bacteria</taxon>
        <taxon>Pseudomonadati</taxon>
        <taxon>Pseudomonadota</taxon>
        <taxon>Alphaproteobacteria</taxon>
        <taxon>Rhodospirillales</taxon>
        <taxon>Thalassobaculaceae</taxon>
        <taxon>Nisaea</taxon>
    </lineage>
</organism>
<evidence type="ECO:0000313" key="3">
    <source>
        <dbReference type="EMBL" id="UUX50194.1"/>
    </source>
</evidence>
<evidence type="ECO:0000259" key="2">
    <source>
        <dbReference type="Pfam" id="PF03364"/>
    </source>
</evidence>
<dbReference type="InterPro" id="IPR023393">
    <property type="entry name" value="START-like_dom_sf"/>
</dbReference>
<dbReference type="RefSeq" id="WP_257769289.1">
    <property type="nucleotide sequence ID" value="NZ_CP102480.1"/>
</dbReference>
<accession>A0A9J7ATM9</accession>
<dbReference type="GO" id="GO:0045333">
    <property type="term" value="P:cellular respiration"/>
    <property type="evidence" value="ECO:0007669"/>
    <property type="project" value="InterPro"/>
</dbReference>
<keyword evidence="4" id="KW-1185">Reference proteome</keyword>
<evidence type="ECO:0000313" key="4">
    <source>
        <dbReference type="Proteomes" id="UP001060336"/>
    </source>
</evidence>
<dbReference type="Pfam" id="PF03364">
    <property type="entry name" value="Polyketide_cyc"/>
    <property type="match status" value="1"/>
</dbReference>
<dbReference type="InterPro" id="IPR044996">
    <property type="entry name" value="COQ10-like"/>
</dbReference>
<dbReference type="Proteomes" id="UP001060336">
    <property type="component" value="Chromosome"/>
</dbReference>
<dbReference type="PANTHER" id="PTHR12901:SF10">
    <property type="entry name" value="COENZYME Q-BINDING PROTEIN COQ10, MITOCHONDRIAL"/>
    <property type="match status" value="1"/>
</dbReference>
<dbReference type="CDD" id="cd07813">
    <property type="entry name" value="COQ10p_like"/>
    <property type="match status" value="1"/>
</dbReference>
<reference evidence="3" key="1">
    <citation type="submission" date="2022-08" db="EMBL/GenBank/DDBJ databases">
        <title>Nisaea acidiphila sp. nov., isolated from a marine algal debris and emended description of the genus Nisaea Urios et al. 2008.</title>
        <authorList>
            <person name="Kwon K."/>
        </authorList>
    </citation>
    <scope>NUCLEOTIDE SEQUENCE</scope>
    <source>
        <strain evidence="3">MEBiC11861</strain>
    </source>
</reference>
<dbReference type="InterPro" id="IPR005031">
    <property type="entry name" value="COQ10_START"/>
</dbReference>
<proteinExistence type="inferred from homology"/>
<feature type="domain" description="Coenzyme Q-binding protein COQ10 START" evidence="2">
    <location>
        <begin position="10"/>
        <end position="135"/>
    </location>
</feature>
<dbReference type="PANTHER" id="PTHR12901">
    <property type="entry name" value="SPERM PROTEIN HOMOLOG"/>
    <property type="match status" value="1"/>
</dbReference>
<evidence type="ECO:0000256" key="1">
    <source>
        <dbReference type="ARBA" id="ARBA00008918"/>
    </source>
</evidence>